<name>A0A437CQ86_ORYJA</name>
<protein>
    <submittedName>
        <fullName evidence="2">Uncharacterized protein</fullName>
    </submittedName>
</protein>
<reference evidence="2 3" key="1">
    <citation type="submission" date="2018-11" db="EMBL/GenBank/DDBJ databases">
        <authorList>
            <person name="Lopez-Roques C."/>
            <person name="Donnadieu C."/>
            <person name="Bouchez O."/>
            <person name="Klopp C."/>
            <person name="Cabau C."/>
            <person name="Zahm M."/>
        </authorList>
    </citation>
    <scope>NUCLEOTIDE SEQUENCE [LARGE SCALE GENOMIC DNA]</scope>
    <source>
        <strain evidence="2">RS831</strain>
        <tissue evidence="2">Whole body</tissue>
    </source>
</reference>
<organism evidence="2 3">
    <name type="scientific">Oryzias javanicus</name>
    <name type="common">Javanese ricefish</name>
    <name type="synonym">Aplocheilus javanicus</name>
    <dbReference type="NCBI Taxonomy" id="123683"/>
    <lineage>
        <taxon>Eukaryota</taxon>
        <taxon>Metazoa</taxon>
        <taxon>Chordata</taxon>
        <taxon>Craniata</taxon>
        <taxon>Vertebrata</taxon>
        <taxon>Euteleostomi</taxon>
        <taxon>Actinopterygii</taxon>
        <taxon>Neopterygii</taxon>
        <taxon>Teleostei</taxon>
        <taxon>Neoteleostei</taxon>
        <taxon>Acanthomorphata</taxon>
        <taxon>Ovalentaria</taxon>
        <taxon>Atherinomorphae</taxon>
        <taxon>Beloniformes</taxon>
        <taxon>Adrianichthyidae</taxon>
        <taxon>Oryziinae</taxon>
        <taxon>Oryzias</taxon>
    </lineage>
</organism>
<accession>A0A437CQ86</accession>
<dbReference type="AlphaFoldDB" id="A0A437CQ86"/>
<keyword evidence="3" id="KW-1185">Reference proteome</keyword>
<feature type="region of interest" description="Disordered" evidence="1">
    <location>
        <begin position="87"/>
        <end position="107"/>
    </location>
</feature>
<reference evidence="2 3" key="2">
    <citation type="submission" date="2019-01" db="EMBL/GenBank/DDBJ databases">
        <title>A chromosome length genome reference of the Java medaka (oryzias javanicus).</title>
        <authorList>
            <person name="Herpin A."/>
            <person name="Takehana Y."/>
            <person name="Naruse K."/>
            <person name="Ansai S."/>
            <person name="Kawaguchi M."/>
        </authorList>
    </citation>
    <scope>NUCLEOTIDE SEQUENCE [LARGE SCALE GENOMIC DNA]</scope>
    <source>
        <strain evidence="2">RS831</strain>
        <tissue evidence="2">Whole body</tissue>
    </source>
</reference>
<feature type="compositionally biased region" description="Polar residues" evidence="1">
    <location>
        <begin position="98"/>
        <end position="107"/>
    </location>
</feature>
<proteinExistence type="predicted"/>
<sequence length="107" mass="11743">MWRTLSVFICRTCVCSMRTGPWRPPPSPGSVAAAADSPQERRRRSAERSFTDTPHLQQETPVQIGTSCPLQSGLPVWVSRVKQEPGLCDPLQVRPSADRSSSTPGLL</sequence>
<feature type="region of interest" description="Disordered" evidence="1">
    <location>
        <begin position="17"/>
        <end position="60"/>
    </location>
</feature>
<evidence type="ECO:0000313" key="3">
    <source>
        <dbReference type="Proteomes" id="UP000283210"/>
    </source>
</evidence>
<feature type="compositionally biased region" description="Polar residues" evidence="1">
    <location>
        <begin position="51"/>
        <end position="60"/>
    </location>
</feature>
<evidence type="ECO:0000313" key="2">
    <source>
        <dbReference type="EMBL" id="RVE64139.1"/>
    </source>
</evidence>
<dbReference type="Proteomes" id="UP000283210">
    <property type="component" value="Chromosome 14"/>
</dbReference>
<evidence type="ECO:0000256" key="1">
    <source>
        <dbReference type="SAM" id="MobiDB-lite"/>
    </source>
</evidence>
<gene>
    <name evidence="2" type="ORF">OJAV_G00143330</name>
</gene>
<dbReference type="EMBL" id="CM012450">
    <property type="protein sequence ID" value="RVE64139.1"/>
    <property type="molecule type" value="Genomic_DNA"/>
</dbReference>